<dbReference type="Proteomes" id="UP000053890">
    <property type="component" value="Unassembled WGS sequence"/>
</dbReference>
<dbReference type="GeneID" id="28974494"/>
<proteinExistence type="predicted"/>
<dbReference type="OMA" id="MDMHRLE"/>
<dbReference type="STRING" id="578459.A0A194S9I9"/>
<feature type="domain" description="ABM" evidence="1">
    <location>
        <begin position="4"/>
        <end position="76"/>
    </location>
</feature>
<accession>A0A194S9I9</accession>
<dbReference type="EMBL" id="KQ474075">
    <property type="protein sequence ID" value="KPV77130.1"/>
    <property type="molecule type" value="Genomic_DNA"/>
</dbReference>
<dbReference type="SUPFAM" id="SSF54909">
    <property type="entry name" value="Dimeric alpha+beta barrel"/>
    <property type="match status" value="1"/>
</dbReference>
<gene>
    <name evidence="2" type="ORF">RHOBADRAFT_42340</name>
</gene>
<evidence type="ECO:0000259" key="1">
    <source>
        <dbReference type="Pfam" id="PF03992"/>
    </source>
</evidence>
<evidence type="ECO:0000313" key="2">
    <source>
        <dbReference type="EMBL" id="KPV77130.1"/>
    </source>
</evidence>
<dbReference type="InterPro" id="IPR007138">
    <property type="entry name" value="ABM_dom"/>
</dbReference>
<evidence type="ECO:0000313" key="3">
    <source>
        <dbReference type="Proteomes" id="UP000053890"/>
    </source>
</evidence>
<dbReference type="RefSeq" id="XP_018273179.1">
    <property type="nucleotide sequence ID" value="XM_018414046.1"/>
</dbReference>
<keyword evidence="3" id="KW-1185">Reference proteome</keyword>
<dbReference type="InterPro" id="IPR011008">
    <property type="entry name" value="Dimeric_a/b-barrel"/>
</dbReference>
<name>A0A194S9I9_RHOGW</name>
<sequence length="95" mass="11419">MVYTLVCHAQVKKEHVDDMAAKLREAREVYEKDSETIHWFVMQDVHDPTKFTIVERFMKESSQEEHLSNPYWATFNPTVDPWLVKPIDIFRHEEL</sequence>
<dbReference type="OrthoDB" id="194076at2759"/>
<dbReference type="PANTHER" id="PTHR38052">
    <property type="entry name" value="EXPRESSED PROTEIN"/>
    <property type="match status" value="1"/>
</dbReference>
<dbReference type="PANTHER" id="PTHR38052:SF1">
    <property type="entry name" value="ABM DOMAIN-CONTAINING PROTEIN"/>
    <property type="match status" value="1"/>
</dbReference>
<dbReference type="Gene3D" id="3.30.70.100">
    <property type="match status" value="1"/>
</dbReference>
<reference evidence="2 3" key="1">
    <citation type="journal article" date="2015" name="Front. Microbiol.">
        <title>Genome sequence of the plant growth promoting endophytic yeast Rhodotorula graminis WP1.</title>
        <authorList>
            <person name="Firrincieli A."/>
            <person name="Otillar R."/>
            <person name="Salamov A."/>
            <person name="Schmutz J."/>
            <person name="Khan Z."/>
            <person name="Redman R.S."/>
            <person name="Fleck N.D."/>
            <person name="Lindquist E."/>
            <person name="Grigoriev I.V."/>
            <person name="Doty S.L."/>
        </authorList>
    </citation>
    <scope>NUCLEOTIDE SEQUENCE [LARGE SCALE GENOMIC DNA]</scope>
    <source>
        <strain evidence="2 3">WP1</strain>
    </source>
</reference>
<organism evidence="2 3">
    <name type="scientific">Rhodotorula graminis (strain WP1)</name>
    <dbReference type="NCBI Taxonomy" id="578459"/>
    <lineage>
        <taxon>Eukaryota</taxon>
        <taxon>Fungi</taxon>
        <taxon>Dikarya</taxon>
        <taxon>Basidiomycota</taxon>
        <taxon>Pucciniomycotina</taxon>
        <taxon>Microbotryomycetes</taxon>
        <taxon>Sporidiobolales</taxon>
        <taxon>Sporidiobolaceae</taxon>
        <taxon>Rhodotorula</taxon>
    </lineage>
</organism>
<protein>
    <recommendedName>
        <fullName evidence="1">ABM domain-containing protein</fullName>
    </recommendedName>
</protein>
<dbReference type="AlphaFoldDB" id="A0A194S9I9"/>
<dbReference type="Pfam" id="PF03992">
    <property type="entry name" value="ABM"/>
    <property type="match status" value="1"/>
</dbReference>